<dbReference type="PANTHER" id="PTHR47074">
    <property type="entry name" value="BNAC02G40300D PROTEIN"/>
    <property type="match status" value="1"/>
</dbReference>
<sequence>MIWFHNPHGCYTSKSAYSWLLLKEMGYGPHRFLWKALWKLDTIPKIRVFAWRVGHEILPTNSKIASIRQGFDKGCPRCGVETETVLHALKDCPTSRVVLSIGGWSRSFISKNYDHCIDWREDLMRNAVEKKWKKPPKGFIKINFDATVGENRIGYGMVVRDEEGFVLSGGGGLKEGGMSVEEVECVAFEESIKVARRLHGVLWLLLFLSRWRVDVCGLLQRVFCQFPVGREAVLDRN</sequence>
<name>A0A7J9KEW3_9ROSI</name>
<dbReference type="InterPro" id="IPR026960">
    <property type="entry name" value="RVT-Znf"/>
</dbReference>
<dbReference type="Pfam" id="PF13966">
    <property type="entry name" value="zf-RVT"/>
    <property type="match status" value="1"/>
</dbReference>
<dbReference type="EMBL" id="JABFAE010411837">
    <property type="protein sequence ID" value="MBA0844978.1"/>
    <property type="molecule type" value="Genomic_DNA"/>
</dbReference>
<evidence type="ECO:0000313" key="3">
    <source>
        <dbReference type="Proteomes" id="UP000593575"/>
    </source>
</evidence>
<dbReference type="PANTHER" id="PTHR47074:SF48">
    <property type="entry name" value="POLYNUCLEOTIDYL TRANSFERASE, RIBONUCLEASE H-LIKE SUPERFAMILY PROTEIN"/>
    <property type="match status" value="1"/>
</dbReference>
<accession>A0A7J9KEW3</accession>
<dbReference type="Proteomes" id="UP000593575">
    <property type="component" value="Unassembled WGS sequence"/>
</dbReference>
<dbReference type="AlphaFoldDB" id="A0A7J9KEW3"/>
<organism evidence="2 3">
    <name type="scientific">Gossypium armourianum</name>
    <dbReference type="NCBI Taxonomy" id="34283"/>
    <lineage>
        <taxon>Eukaryota</taxon>
        <taxon>Viridiplantae</taxon>
        <taxon>Streptophyta</taxon>
        <taxon>Embryophyta</taxon>
        <taxon>Tracheophyta</taxon>
        <taxon>Spermatophyta</taxon>
        <taxon>Magnoliopsida</taxon>
        <taxon>eudicotyledons</taxon>
        <taxon>Gunneridae</taxon>
        <taxon>Pentapetalae</taxon>
        <taxon>rosids</taxon>
        <taxon>malvids</taxon>
        <taxon>Malvales</taxon>
        <taxon>Malvaceae</taxon>
        <taxon>Malvoideae</taxon>
        <taxon>Gossypium</taxon>
    </lineage>
</organism>
<evidence type="ECO:0000313" key="2">
    <source>
        <dbReference type="EMBL" id="MBA0844978.1"/>
    </source>
</evidence>
<reference evidence="2 3" key="1">
    <citation type="journal article" date="2019" name="Genome Biol. Evol.">
        <title>Insights into the evolution of the New World diploid cottons (Gossypium, subgenus Houzingenia) based on genome sequencing.</title>
        <authorList>
            <person name="Grover C.E."/>
            <person name="Arick M.A. 2nd"/>
            <person name="Thrash A."/>
            <person name="Conover J.L."/>
            <person name="Sanders W.S."/>
            <person name="Peterson D.G."/>
            <person name="Frelichowski J.E."/>
            <person name="Scheffler J.A."/>
            <person name="Scheffler B.E."/>
            <person name="Wendel J.F."/>
        </authorList>
    </citation>
    <scope>NUCLEOTIDE SEQUENCE [LARGE SCALE GENOMIC DNA]</scope>
    <source>
        <strain evidence="2">6</strain>
        <tissue evidence="2">Leaf</tissue>
    </source>
</reference>
<dbReference type="InterPro" id="IPR052929">
    <property type="entry name" value="RNase_H-like_EbsB-rel"/>
</dbReference>
<keyword evidence="3" id="KW-1185">Reference proteome</keyword>
<gene>
    <name evidence="2" type="ORF">Goarm_022477</name>
</gene>
<comment type="caution">
    <text evidence="2">The sequence shown here is derived from an EMBL/GenBank/DDBJ whole genome shotgun (WGS) entry which is preliminary data.</text>
</comment>
<feature type="domain" description="Reverse transcriptase zinc-binding" evidence="1">
    <location>
        <begin position="11"/>
        <end position="96"/>
    </location>
</feature>
<proteinExistence type="predicted"/>
<protein>
    <recommendedName>
        <fullName evidence="1">Reverse transcriptase zinc-binding domain-containing protein</fullName>
    </recommendedName>
</protein>
<evidence type="ECO:0000259" key="1">
    <source>
        <dbReference type="Pfam" id="PF13966"/>
    </source>
</evidence>